<gene>
    <name evidence="1" type="ORF">GRX01_12020</name>
</gene>
<dbReference type="Proteomes" id="UP000437065">
    <property type="component" value="Unassembled WGS sequence"/>
</dbReference>
<keyword evidence="2" id="KW-1185">Reference proteome</keyword>
<sequence length="87" mass="9592">MARLRAEALVGGAEGLLSQPRRIVDHRRLGAPGDSIDADADADIHGGGKLLRVEEVPLAHVDVEPDVRERLCQFLDDEYTVFVHHVE</sequence>
<protein>
    <submittedName>
        <fullName evidence="1">Uncharacterized protein</fullName>
    </submittedName>
</protein>
<dbReference type="RefSeq" id="WP_159667624.1">
    <property type="nucleotide sequence ID" value="NZ_WUUS01000007.1"/>
</dbReference>
<accession>A0A6B0SZY5</accession>
<dbReference type="OrthoDB" id="376586at2157"/>
<dbReference type="AlphaFoldDB" id="A0A6B0SZY5"/>
<proteinExistence type="predicted"/>
<evidence type="ECO:0000313" key="2">
    <source>
        <dbReference type="Proteomes" id="UP000437065"/>
    </source>
</evidence>
<name>A0A6B0SZY5_9EURY</name>
<comment type="caution">
    <text evidence="1">The sequence shown here is derived from an EMBL/GenBank/DDBJ whole genome shotgun (WGS) entry which is preliminary data.</text>
</comment>
<reference evidence="1 2" key="1">
    <citation type="submission" date="2019-12" db="EMBL/GenBank/DDBJ databases">
        <title>Isolation and characterization of three novel carbon monoxide-oxidizing members of Halobacteria from salione crusts and soils.</title>
        <authorList>
            <person name="Myers M.R."/>
            <person name="King G.M."/>
        </authorList>
    </citation>
    <scope>NUCLEOTIDE SEQUENCE [LARGE SCALE GENOMIC DNA]</scope>
    <source>
        <strain evidence="1 2">WSA2</strain>
    </source>
</reference>
<evidence type="ECO:0000313" key="1">
    <source>
        <dbReference type="EMBL" id="MXR42061.1"/>
    </source>
</evidence>
<dbReference type="EMBL" id="WUUS01000007">
    <property type="protein sequence ID" value="MXR42061.1"/>
    <property type="molecule type" value="Genomic_DNA"/>
</dbReference>
<organism evidence="1 2">
    <name type="scientific">Halobaculum saliterrae</name>
    <dbReference type="NCBI Taxonomy" id="2073113"/>
    <lineage>
        <taxon>Archaea</taxon>
        <taxon>Methanobacteriati</taxon>
        <taxon>Methanobacteriota</taxon>
        <taxon>Stenosarchaea group</taxon>
        <taxon>Halobacteria</taxon>
        <taxon>Halobacteriales</taxon>
        <taxon>Haloferacaceae</taxon>
        <taxon>Halobaculum</taxon>
    </lineage>
</organism>